<evidence type="ECO:0000313" key="4">
    <source>
        <dbReference type="Proteomes" id="UP000503162"/>
    </source>
</evidence>
<feature type="transmembrane region" description="Helical" evidence="1">
    <location>
        <begin position="41"/>
        <end position="61"/>
    </location>
</feature>
<dbReference type="InterPro" id="IPR007038">
    <property type="entry name" value="HupE_UreJ"/>
</dbReference>
<dbReference type="KEGG" id="hcz:G9Q37_11195"/>
<dbReference type="RefSeq" id="WP_166227276.1">
    <property type="nucleotide sequence ID" value="NZ_CP049989.1"/>
</dbReference>
<feature type="signal peptide" evidence="2">
    <location>
        <begin position="1"/>
        <end position="25"/>
    </location>
</feature>
<dbReference type="Pfam" id="PF04955">
    <property type="entry name" value="HupE_UreJ"/>
    <property type="match status" value="1"/>
</dbReference>
<feature type="transmembrane region" description="Helical" evidence="1">
    <location>
        <begin position="119"/>
        <end position="135"/>
    </location>
</feature>
<keyword evidence="1" id="KW-0812">Transmembrane</keyword>
<sequence>MKHTPSPLKTLVTLTLLGTGSLALAHVGADQGDHHGLLAGFLHPVTGLDHLAAMVAVGLWSATTTRRFWLAPLAFALTLLVGALLAQGGLSLPAIEPMIAASMLVVGLLLAARARLPEALGAALVGGFALFHGAAHGQELAGMTALAGMVAGTAALHLAGMGLGRLLLRHSVWWGRVAGAAVTLMGLNMAWGLVAG</sequence>
<name>A0A6G8IHK5_9BURK</name>
<keyword evidence="1" id="KW-0472">Membrane</keyword>
<gene>
    <name evidence="3" type="ORF">G9Q37_11195</name>
</gene>
<feature type="transmembrane region" description="Helical" evidence="1">
    <location>
        <begin position="173"/>
        <end position="194"/>
    </location>
</feature>
<evidence type="ECO:0000313" key="3">
    <source>
        <dbReference type="EMBL" id="QIM52674.1"/>
    </source>
</evidence>
<proteinExistence type="predicted"/>
<keyword evidence="1" id="KW-1133">Transmembrane helix</keyword>
<organism evidence="3 4">
    <name type="scientific">Hydrogenophaga crocea</name>
    <dbReference type="NCBI Taxonomy" id="2716225"/>
    <lineage>
        <taxon>Bacteria</taxon>
        <taxon>Pseudomonadati</taxon>
        <taxon>Pseudomonadota</taxon>
        <taxon>Betaproteobacteria</taxon>
        <taxon>Burkholderiales</taxon>
        <taxon>Comamonadaceae</taxon>
        <taxon>Hydrogenophaga</taxon>
    </lineage>
</organism>
<dbReference type="PIRSF" id="PIRSF016919">
    <property type="entry name" value="HupE_UreJ"/>
    <property type="match status" value="1"/>
</dbReference>
<dbReference type="AlphaFoldDB" id="A0A6G8IHK5"/>
<dbReference type="EMBL" id="CP049989">
    <property type="protein sequence ID" value="QIM52674.1"/>
    <property type="molecule type" value="Genomic_DNA"/>
</dbReference>
<feature type="chain" id="PRO_5026210975" evidence="2">
    <location>
        <begin position="26"/>
        <end position="196"/>
    </location>
</feature>
<feature type="transmembrane region" description="Helical" evidence="1">
    <location>
        <begin position="94"/>
        <end position="112"/>
    </location>
</feature>
<evidence type="ECO:0000256" key="1">
    <source>
        <dbReference type="SAM" id="Phobius"/>
    </source>
</evidence>
<accession>A0A6G8IHK5</accession>
<dbReference type="Proteomes" id="UP000503162">
    <property type="component" value="Chromosome"/>
</dbReference>
<keyword evidence="2" id="KW-0732">Signal</keyword>
<feature type="transmembrane region" description="Helical" evidence="1">
    <location>
        <begin position="68"/>
        <end position="88"/>
    </location>
</feature>
<evidence type="ECO:0000256" key="2">
    <source>
        <dbReference type="SAM" id="SignalP"/>
    </source>
</evidence>
<protein>
    <submittedName>
        <fullName evidence="3">HupE/UreJ family protein</fullName>
    </submittedName>
</protein>
<feature type="transmembrane region" description="Helical" evidence="1">
    <location>
        <begin position="141"/>
        <end position="161"/>
    </location>
</feature>
<keyword evidence="4" id="KW-1185">Reference proteome</keyword>
<reference evidence="3 4" key="1">
    <citation type="submission" date="2020-03" db="EMBL/GenBank/DDBJ databases">
        <title>Hydrogenophaga sp. nov. isolated from cyanobacterial mat.</title>
        <authorList>
            <person name="Thorat V."/>
            <person name="Kirdat K."/>
            <person name="Tiwarekar B."/>
            <person name="Costa E.D."/>
            <person name="Yadav A."/>
        </authorList>
    </citation>
    <scope>NUCLEOTIDE SEQUENCE [LARGE SCALE GENOMIC DNA]</scope>
    <source>
        <strain evidence="3 4">BA0156</strain>
    </source>
</reference>